<organism evidence="13 14">
    <name type="scientific">Kryptolebias marmoratus</name>
    <name type="common">Mangrove killifish</name>
    <name type="synonym">Rivulus marmoratus</name>
    <dbReference type="NCBI Taxonomy" id="37003"/>
    <lineage>
        <taxon>Eukaryota</taxon>
        <taxon>Metazoa</taxon>
        <taxon>Chordata</taxon>
        <taxon>Craniata</taxon>
        <taxon>Vertebrata</taxon>
        <taxon>Euteleostomi</taxon>
        <taxon>Actinopterygii</taxon>
        <taxon>Neopterygii</taxon>
        <taxon>Teleostei</taxon>
        <taxon>Neoteleostei</taxon>
        <taxon>Acanthomorphata</taxon>
        <taxon>Ovalentaria</taxon>
        <taxon>Atherinomorphae</taxon>
        <taxon>Cyprinodontiformes</taxon>
        <taxon>Rivulidae</taxon>
        <taxon>Kryptolebias</taxon>
    </lineage>
</organism>
<reference evidence="13" key="1">
    <citation type="submission" date="2025-08" db="UniProtKB">
        <authorList>
            <consortium name="Ensembl"/>
        </authorList>
    </citation>
    <scope>IDENTIFICATION</scope>
</reference>
<evidence type="ECO:0000313" key="14">
    <source>
        <dbReference type="Proteomes" id="UP000264800"/>
    </source>
</evidence>
<dbReference type="SUPFAM" id="SSF48452">
    <property type="entry name" value="TPR-like"/>
    <property type="match status" value="1"/>
</dbReference>
<keyword evidence="4 9" id="KW-0802">TPR repeat</keyword>
<dbReference type="GO" id="GO:0006986">
    <property type="term" value="P:response to unfolded protein"/>
    <property type="evidence" value="ECO:0007669"/>
    <property type="project" value="UniProtKB-KW"/>
</dbReference>
<feature type="repeat" description="TPR" evidence="9">
    <location>
        <begin position="339"/>
        <end position="372"/>
    </location>
</feature>
<dbReference type="Pfam" id="PF14559">
    <property type="entry name" value="TPR_19"/>
    <property type="match status" value="1"/>
</dbReference>
<dbReference type="Proteomes" id="UP000264800">
    <property type="component" value="Unplaced"/>
</dbReference>
<dbReference type="InterPro" id="IPR011990">
    <property type="entry name" value="TPR-like_helical_dom_sf"/>
</dbReference>
<dbReference type="GO" id="GO:0005783">
    <property type="term" value="C:endoplasmic reticulum"/>
    <property type="evidence" value="ECO:0007669"/>
    <property type="project" value="UniProtKB-SubCell"/>
</dbReference>
<sequence length="497" mass="57070">MEWCRRAGGVGGLLCSLSLLCVLLDIQLDGVLGATHAEIEHHLEMGRKLLAAGQLAEALSHYHSAVEGDSKNYLTYYKRAAVFLAMGKARSALPDLSRAIQLKPDFLPARLQRGNILLRQGNTQEAKEDFETVLQRSSDHKEAEEQLMKTNELEELQEEAHAAYHQGDYSATVSVLERAIEISPWDPETRELRAECFVRMGDPQKAIQDLAPAARLRSDNRAAFLKLSLLQYSLGEHRESLSHIRECLKLDQDDKDCFSHYKQVKKLSKQLDSAEELIQEERYQEAIDKYESAMKTEPNILFYTNLAKERICFCLVKLQLANEAIDACSEAHQRDPRNANILRDRAEAFILNQDYEKAVEDYQEAREFDAESNSIREGLERAQRLLKISRKRDYYKILGVGRNANKQEIIKAYRKLAQQWHPDNFQSEADKKEAEKRFIDIASAKEVLTDPEMRQKFDEGEDPLDPENQQGGGQRAWPFHFNPFESGGNFHFKFEYN</sequence>
<dbReference type="Pfam" id="PF13432">
    <property type="entry name" value="TPR_16"/>
    <property type="match status" value="2"/>
</dbReference>
<proteinExistence type="predicted"/>
<dbReference type="GO" id="GO:0051787">
    <property type="term" value="F:misfolded protein binding"/>
    <property type="evidence" value="ECO:0007669"/>
    <property type="project" value="TreeGrafter"/>
</dbReference>
<keyword evidence="14" id="KW-1185">Reference proteome</keyword>
<dbReference type="SMART" id="SM00271">
    <property type="entry name" value="DnaJ"/>
    <property type="match status" value="1"/>
</dbReference>
<evidence type="ECO:0000259" key="12">
    <source>
        <dbReference type="PROSITE" id="PS50076"/>
    </source>
</evidence>
<evidence type="ECO:0000256" key="7">
    <source>
        <dbReference type="ARBA" id="ARBA00023230"/>
    </source>
</evidence>
<dbReference type="InterPro" id="IPR036869">
    <property type="entry name" value="J_dom_sf"/>
</dbReference>
<feature type="region of interest" description="Disordered" evidence="10">
    <location>
        <begin position="450"/>
        <end position="475"/>
    </location>
</feature>
<dbReference type="PROSITE" id="PS50005">
    <property type="entry name" value="TPR"/>
    <property type="match status" value="2"/>
</dbReference>
<feature type="domain" description="J" evidence="12">
    <location>
        <begin position="393"/>
        <end position="461"/>
    </location>
</feature>
<feature type="repeat" description="TPR" evidence="9">
    <location>
        <begin position="73"/>
        <end position="106"/>
    </location>
</feature>
<keyword evidence="7" id="KW-0834">Unfolded protein response</keyword>
<dbReference type="Pfam" id="PF00226">
    <property type="entry name" value="DnaJ"/>
    <property type="match status" value="1"/>
</dbReference>
<dbReference type="SUPFAM" id="SSF46565">
    <property type="entry name" value="Chaperone J-domain"/>
    <property type="match status" value="1"/>
</dbReference>
<evidence type="ECO:0000256" key="10">
    <source>
        <dbReference type="SAM" id="MobiDB-lite"/>
    </source>
</evidence>
<dbReference type="OrthoDB" id="1726119at2759"/>
<dbReference type="CTD" id="58154"/>
<dbReference type="InterPro" id="IPR019734">
    <property type="entry name" value="TPR_rpt"/>
</dbReference>
<dbReference type="AlphaFoldDB" id="A0A3Q3BLV4"/>
<dbReference type="Gene3D" id="1.10.287.110">
    <property type="entry name" value="DnaJ domain"/>
    <property type="match status" value="1"/>
</dbReference>
<evidence type="ECO:0000256" key="3">
    <source>
        <dbReference type="ARBA" id="ARBA00022737"/>
    </source>
</evidence>
<evidence type="ECO:0000256" key="4">
    <source>
        <dbReference type="ARBA" id="ARBA00022803"/>
    </source>
</evidence>
<protein>
    <recommendedName>
        <fullName evidence="8">DnaJ homolog subfamily C member 3</fullName>
    </recommendedName>
</protein>
<dbReference type="RefSeq" id="XP_017291615.1">
    <property type="nucleotide sequence ID" value="XM_017436126.3"/>
</dbReference>
<keyword evidence="2 11" id="KW-0732">Signal</keyword>
<evidence type="ECO:0000256" key="5">
    <source>
        <dbReference type="ARBA" id="ARBA00022824"/>
    </source>
</evidence>
<feature type="chain" id="PRO_5018720388" description="DnaJ homolog subfamily C member 3" evidence="11">
    <location>
        <begin position="34"/>
        <end position="497"/>
    </location>
</feature>
<dbReference type="Ensembl" id="ENSKMAT00000026621.1">
    <property type="protein sequence ID" value="ENSKMAP00000026284.1"/>
    <property type="gene ID" value="ENSKMAG00000019474.1"/>
</dbReference>
<dbReference type="STRING" id="37003.ENSKMAP00000026284"/>
<evidence type="ECO:0000256" key="11">
    <source>
        <dbReference type="SAM" id="SignalP"/>
    </source>
</evidence>
<keyword evidence="6" id="KW-1015">Disulfide bond</keyword>
<dbReference type="PANTHER" id="PTHR44140:SF1">
    <property type="entry name" value="DNAJ (HSP40) HOMOLOG, SUBFAMILY C, MEMBER 3B PRECURSOR"/>
    <property type="match status" value="1"/>
</dbReference>
<dbReference type="OMA" id="FSMQEAQ"/>
<dbReference type="SMART" id="SM00028">
    <property type="entry name" value="TPR"/>
    <property type="match status" value="9"/>
</dbReference>
<name>A0A3Q3BLV4_KRYMA</name>
<dbReference type="InterPro" id="IPR051727">
    <property type="entry name" value="DnaJ_C3_Co-chaperones"/>
</dbReference>
<dbReference type="GO" id="GO:0051087">
    <property type="term" value="F:protein-folding chaperone binding"/>
    <property type="evidence" value="ECO:0007669"/>
    <property type="project" value="TreeGrafter"/>
</dbReference>
<dbReference type="PRINTS" id="PR00625">
    <property type="entry name" value="JDOMAIN"/>
</dbReference>
<dbReference type="GeneTree" id="ENSGT00940000165987"/>
<comment type="subcellular location">
    <subcellularLocation>
        <location evidence="1">Endoplasmic reticulum</location>
    </subcellularLocation>
</comment>
<dbReference type="FunFam" id="1.25.40.10:FF:000122">
    <property type="entry name" value="DnaJ (Hsp40) homolog, subfamily C, member 3"/>
    <property type="match status" value="1"/>
</dbReference>
<dbReference type="PANTHER" id="PTHR44140">
    <property type="entry name" value="LD25575P"/>
    <property type="match status" value="1"/>
</dbReference>
<reference evidence="13" key="2">
    <citation type="submission" date="2025-09" db="UniProtKB">
        <authorList>
            <consortium name="Ensembl"/>
        </authorList>
    </citation>
    <scope>IDENTIFICATION</scope>
</reference>
<evidence type="ECO:0000256" key="1">
    <source>
        <dbReference type="ARBA" id="ARBA00004240"/>
    </source>
</evidence>
<dbReference type="PROSITE" id="PS50076">
    <property type="entry name" value="DNAJ_2"/>
    <property type="match status" value="1"/>
</dbReference>
<evidence type="ECO:0000256" key="2">
    <source>
        <dbReference type="ARBA" id="ARBA00022729"/>
    </source>
</evidence>
<keyword evidence="3" id="KW-0677">Repeat</keyword>
<dbReference type="GO" id="GO:0034975">
    <property type="term" value="P:protein folding in endoplasmic reticulum"/>
    <property type="evidence" value="ECO:0007669"/>
    <property type="project" value="TreeGrafter"/>
</dbReference>
<evidence type="ECO:0000256" key="9">
    <source>
        <dbReference type="PROSITE-ProRule" id="PRU00339"/>
    </source>
</evidence>
<dbReference type="FunFam" id="1.10.287.110:FF:000015">
    <property type="entry name" value="dnaJ homolog subfamily C member 3"/>
    <property type="match status" value="1"/>
</dbReference>
<keyword evidence="5" id="KW-0256">Endoplasmic reticulum</keyword>
<dbReference type="GeneID" id="108247765"/>
<evidence type="ECO:0000256" key="8">
    <source>
        <dbReference type="ARBA" id="ARBA00039409"/>
    </source>
</evidence>
<dbReference type="KEGG" id="kmr:108247765"/>
<evidence type="ECO:0000313" key="13">
    <source>
        <dbReference type="Ensembl" id="ENSKMAP00000026284.1"/>
    </source>
</evidence>
<dbReference type="Gene3D" id="1.25.40.10">
    <property type="entry name" value="Tetratricopeptide repeat domain"/>
    <property type="match status" value="1"/>
</dbReference>
<dbReference type="InterPro" id="IPR001623">
    <property type="entry name" value="DnaJ_domain"/>
</dbReference>
<accession>A0A3Q3BLV4</accession>
<evidence type="ECO:0000256" key="6">
    <source>
        <dbReference type="ARBA" id="ARBA00023157"/>
    </source>
</evidence>
<feature type="signal peptide" evidence="11">
    <location>
        <begin position="1"/>
        <end position="33"/>
    </location>
</feature>
<dbReference type="CDD" id="cd06257">
    <property type="entry name" value="DnaJ"/>
    <property type="match status" value="1"/>
</dbReference>